<dbReference type="GO" id="GO:0032259">
    <property type="term" value="P:methylation"/>
    <property type="evidence" value="ECO:0007669"/>
    <property type="project" value="UniProtKB-KW"/>
</dbReference>
<proteinExistence type="predicted"/>
<dbReference type="EMBL" id="BMIP01000005">
    <property type="protein sequence ID" value="GGD74363.1"/>
    <property type="molecule type" value="Genomic_DNA"/>
</dbReference>
<dbReference type="RefSeq" id="WP_066776946.1">
    <property type="nucleotide sequence ID" value="NZ_BMIP01000005.1"/>
</dbReference>
<comment type="caution">
    <text evidence="3">The sequence shown here is derived from an EMBL/GenBank/DDBJ whole genome shotgun (WGS) entry which is preliminary data.</text>
</comment>
<dbReference type="OrthoDB" id="9786503at2"/>
<accession>A0A917DW63</accession>
<gene>
    <name evidence="3" type="ORF">GCM10010990_25030</name>
</gene>
<dbReference type="InterPro" id="IPR029063">
    <property type="entry name" value="SAM-dependent_MTases_sf"/>
</dbReference>
<keyword evidence="3" id="KW-0489">Methyltransferase</keyword>
<evidence type="ECO:0000313" key="3">
    <source>
        <dbReference type="EMBL" id="GGD74363.1"/>
    </source>
</evidence>
<reference evidence="3" key="2">
    <citation type="submission" date="2020-09" db="EMBL/GenBank/DDBJ databases">
        <authorList>
            <person name="Sun Q."/>
            <person name="Zhou Y."/>
        </authorList>
    </citation>
    <scope>NUCLEOTIDE SEQUENCE</scope>
    <source>
        <strain evidence="3">CGMCC 1.15360</strain>
    </source>
</reference>
<dbReference type="AlphaFoldDB" id="A0A917DW63"/>
<dbReference type="SUPFAM" id="SSF53335">
    <property type="entry name" value="S-adenosyl-L-methionine-dependent methyltransferases"/>
    <property type="match status" value="1"/>
</dbReference>
<dbReference type="PANTHER" id="PTHR43861">
    <property type="entry name" value="TRANS-ACONITATE 2-METHYLTRANSFERASE-RELATED"/>
    <property type="match status" value="1"/>
</dbReference>
<evidence type="ECO:0000256" key="1">
    <source>
        <dbReference type="ARBA" id="ARBA00022679"/>
    </source>
</evidence>
<keyword evidence="4" id="KW-1185">Reference proteome</keyword>
<sequence>MADHGQSQFWDDRFEAEHYVFGTEPNAFLKREAHRIAPASRVLAVADGEGRNGVYLAGLGHDVVATDFAPKGIAKARRLAGEKGVRLHTELVDLADYGWPEAEFDAVVAIFIQIADPAFRAEIFKGFAKTLKPGGLLLLEGYRPEQLEYGTGGPKARENLYTEDMLREAFAGWDISILNAYDAEVDEGPGHSGMSALIDLIAIRPEN</sequence>
<dbReference type="InterPro" id="IPR041698">
    <property type="entry name" value="Methyltransf_25"/>
</dbReference>
<feature type="domain" description="Methyltransferase" evidence="2">
    <location>
        <begin position="42"/>
        <end position="135"/>
    </location>
</feature>
<evidence type="ECO:0000313" key="4">
    <source>
        <dbReference type="Proteomes" id="UP000612349"/>
    </source>
</evidence>
<reference evidence="3" key="1">
    <citation type="journal article" date="2014" name="Int. J. Syst. Evol. Microbiol.">
        <title>Complete genome sequence of Corynebacterium casei LMG S-19264T (=DSM 44701T), isolated from a smear-ripened cheese.</title>
        <authorList>
            <consortium name="US DOE Joint Genome Institute (JGI-PGF)"/>
            <person name="Walter F."/>
            <person name="Albersmeier A."/>
            <person name="Kalinowski J."/>
            <person name="Ruckert C."/>
        </authorList>
    </citation>
    <scope>NUCLEOTIDE SEQUENCE</scope>
    <source>
        <strain evidence="3">CGMCC 1.15360</strain>
    </source>
</reference>
<dbReference type="Gene3D" id="3.40.50.150">
    <property type="entry name" value="Vaccinia Virus protein VP39"/>
    <property type="match status" value="1"/>
</dbReference>
<evidence type="ECO:0000259" key="2">
    <source>
        <dbReference type="Pfam" id="PF13649"/>
    </source>
</evidence>
<dbReference type="Pfam" id="PF13649">
    <property type="entry name" value="Methyltransf_25"/>
    <property type="match status" value="1"/>
</dbReference>
<dbReference type="Proteomes" id="UP000612349">
    <property type="component" value="Unassembled WGS sequence"/>
</dbReference>
<dbReference type="CDD" id="cd02440">
    <property type="entry name" value="AdoMet_MTases"/>
    <property type="match status" value="1"/>
</dbReference>
<protein>
    <submittedName>
        <fullName evidence="3">SAM-dependent methyltransferase</fullName>
    </submittedName>
</protein>
<dbReference type="PANTHER" id="PTHR43861:SF3">
    <property type="entry name" value="PUTATIVE (AFU_ORTHOLOGUE AFUA_2G14390)-RELATED"/>
    <property type="match status" value="1"/>
</dbReference>
<dbReference type="GO" id="GO:0008168">
    <property type="term" value="F:methyltransferase activity"/>
    <property type="evidence" value="ECO:0007669"/>
    <property type="project" value="UniProtKB-KW"/>
</dbReference>
<name>A0A917DW63_9SPHN</name>
<keyword evidence="1" id="KW-0808">Transferase</keyword>
<organism evidence="3 4">
    <name type="scientific">Croceicoccus mobilis</name>
    <dbReference type="NCBI Taxonomy" id="1703339"/>
    <lineage>
        <taxon>Bacteria</taxon>
        <taxon>Pseudomonadati</taxon>
        <taxon>Pseudomonadota</taxon>
        <taxon>Alphaproteobacteria</taxon>
        <taxon>Sphingomonadales</taxon>
        <taxon>Erythrobacteraceae</taxon>
        <taxon>Croceicoccus</taxon>
    </lineage>
</organism>